<evidence type="ECO:0000313" key="1">
    <source>
        <dbReference type="EMBL" id="KAI8003056.1"/>
    </source>
</evidence>
<proteinExistence type="predicted"/>
<organism evidence="1 2">
    <name type="scientific">Camellia lanceoleosa</name>
    <dbReference type="NCBI Taxonomy" id="1840588"/>
    <lineage>
        <taxon>Eukaryota</taxon>
        <taxon>Viridiplantae</taxon>
        <taxon>Streptophyta</taxon>
        <taxon>Embryophyta</taxon>
        <taxon>Tracheophyta</taxon>
        <taxon>Spermatophyta</taxon>
        <taxon>Magnoliopsida</taxon>
        <taxon>eudicotyledons</taxon>
        <taxon>Gunneridae</taxon>
        <taxon>Pentapetalae</taxon>
        <taxon>asterids</taxon>
        <taxon>Ericales</taxon>
        <taxon>Theaceae</taxon>
        <taxon>Camellia</taxon>
    </lineage>
</organism>
<dbReference type="EMBL" id="CM045766">
    <property type="protein sequence ID" value="KAI8003056.1"/>
    <property type="molecule type" value="Genomic_DNA"/>
</dbReference>
<sequence>MGCFLACFGFSKKPKRRKPANKVLSPDQGHGSYKPLDSDVTTNLDITDNPSKSDSEFSIKGKERAILRIKKKVSFNLNIKAYEPLPNHDFTSYLSESEEEKCEENKQETAKASNDSEASKTSSYPSNYRYQNCRDPYDEDDDIKLEESDDDDIDDGDEEYDGDSDDSDNFKMCQEEFSEQFCSLSMESEKRVTSVQLRDDKTNNLMPITASLDQELKKLGLNHKAARDRSQYVFSVLNPVENLTQWKAVKAKATPPLKQQRKENIELEQEQQRIPLCRKPIAVDASLSTWLDPSFPDSTNVGPAMYRKPNLLCRSGS</sequence>
<keyword evidence="2" id="KW-1185">Reference proteome</keyword>
<reference evidence="1 2" key="1">
    <citation type="journal article" date="2022" name="Plant J.">
        <title>Chromosome-level genome of Camellia lanceoleosa provides a valuable resource for understanding genome evolution and self-incompatibility.</title>
        <authorList>
            <person name="Gong W."/>
            <person name="Xiao S."/>
            <person name="Wang L."/>
            <person name="Liao Z."/>
            <person name="Chang Y."/>
            <person name="Mo W."/>
            <person name="Hu G."/>
            <person name="Li W."/>
            <person name="Zhao G."/>
            <person name="Zhu H."/>
            <person name="Hu X."/>
            <person name="Ji K."/>
            <person name="Xiang X."/>
            <person name="Song Q."/>
            <person name="Yuan D."/>
            <person name="Jin S."/>
            <person name="Zhang L."/>
        </authorList>
    </citation>
    <scope>NUCLEOTIDE SEQUENCE [LARGE SCALE GENOMIC DNA]</scope>
    <source>
        <strain evidence="1">SQ_2022a</strain>
    </source>
</reference>
<accession>A0ACC0GU53</accession>
<gene>
    <name evidence="1" type="ORF">LOK49_LG08G02601</name>
</gene>
<dbReference type="Proteomes" id="UP001060215">
    <property type="component" value="Chromosome 9"/>
</dbReference>
<protein>
    <submittedName>
        <fullName evidence="1">Uncharacterized protein</fullName>
    </submittedName>
</protein>
<comment type="caution">
    <text evidence="1">The sequence shown here is derived from an EMBL/GenBank/DDBJ whole genome shotgun (WGS) entry which is preliminary data.</text>
</comment>
<evidence type="ECO:0000313" key="2">
    <source>
        <dbReference type="Proteomes" id="UP001060215"/>
    </source>
</evidence>
<name>A0ACC0GU53_9ERIC</name>